<evidence type="ECO:0000256" key="1">
    <source>
        <dbReference type="SAM" id="SignalP"/>
    </source>
</evidence>
<feature type="domain" description="N-acetyltransferase" evidence="2">
    <location>
        <begin position="31"/>
        <end position="197"/>
    </location>
</feature>
<dbReference type="EMBL" id="JARJLM010000437">
    <property type="protein sequence ID" value="MDF3836413.1"/>
    <property type="molecule type" value="Genomic_DNA"/>
</dbReference>
<sequence>MKASLATLSAASATPLAVATATAAVQACASPSIRDAVATDMPAIQAIYAHHVRHGRASFEEVEPGVDDMRLRHAEVKRQGLPYLVAARGDQVLGYAYASAYRTRSAYRFAIEDSVYIDDRYRGQGLGLALLAALVSRCESGPWRQMVAVVACTASGEGAGSLALHERVGFRTIGRLQSVGFKHGQWIDTVLMQRALGDGDETLPAERAARP</sequence>
<dbReference type="PANTHER" id="PTHR43072">
    <property type="entry name" value="N-ACETYLTRANSFERASE"/>
    <property type="match status" value="1"/>
</dbReference>
<evidence type="ECO:0000259" key="2">
    <source>
        <dbReference type="PROSITE" id="PS51186"/>
    </source>
</evidence>
<dbReference type="SUPFAM" id="SSF55729">
    <property type="entry name" value="Acyl-CoA N-acyltransferases (Nat)"/>
    <property type="match status" value="1"/>
</dbReference>
<name>A0ABT6AVM8_9BURK</name>
<dbReference type="RefSeq" id="WP_276266893.1">
    <property type="nucleotide sequence ID" value="NZ_JARJLM010000437.1"/>
</dbReference>
<proteinExistence type="predicted"/>
<gene>
    <name evidence="3" type="ORF">P3W85_26185</name>
</gene>
<dbReference type="Gene3D" id="3.40.630.30">
    <property type="match status" value="1"/>
</dbReference>
<dbReference type="InterPro" id="IPR000182">
    <property type="entry name" value="GNAT_dom"/>
</dbReference>
<keyword evidence="4" id="KW-1185">Reference proteome</keyword>
<keyword evidence="1" id="KW-0732">Signal</keyword>
<dbReference type="Proteomes" id="UP001216674">
    <property type="component" value="Unassembled WGS sequence"/>
</dbReference>
<protein>
    <submittedName>
        <fullName evidence="3">GNAT family N-acetyltransferase</fullName>
    </submittedName>
</protein>
<accession>A0ABT6AVM8</accession>
<dbReference type="InterPro" id="IPR016181">
    <property type="entry name" value="Acyl_CoA_acyltransferase"/>
</dbReference>
<feature type="signal peptide" evidence="1">
    <location>
        <begin position="1"/>
        <end position="23"/>
    </location>
</feature>
<feature type="chain" id="PRO_5046233380" evidence="1">
    <location>
        <begin position="24"/>
        <end position="211"/>
    </location>
</feature>
<comment type="caution">
    <text evidence="3">The sequence shown here is derived from an EMBL/GenBank/DDBJ whole genome shotgun (WGS) entry which is preliminary data.</text>
</comment>
<reference evidence="3 4" key="1">
    <citation type="submission" date="2023-03" db="EMBL/GenBank/DDBJ databases">
        <title>Draft assemblies of triclosan tolerant bacteria isolated from returned activated sludge.</title>
        <authorList>
            <person name="Van Hamelsveld S."/>
        </authorList>
    </citation>
    <scope>NUCLEOTIDE SEQUENCE [LARGE SCALE GENOMIC DNA]</scope>
    <source>
        <strain evidence="3 4">GW210010_S58</strain>
    </source>
</reference>
<dbReference type="PROSITE" id="PS51257">
    <property type="entry name" value="PROKAR_LIPOPROTEIN"/>
    <property type="match status" value="1"/>
</dbReference>
<dbReference type="Pfam" id="PF00583">
    <property type="entry name" value="Acetyltransf_1"/>
    <property type="match status" value="1"/>
</dbReference>
<evidence type="ECO:0000313" key="4">
    <source>
        <dbReference type="Proteomes" id="UP001216674"/>
    </source>
</evidence>
<organism evidence="3 4">
    <name type="scientific">Cupriavidus basilensis</name>
    <dbReference type="NCBI Taxonomy" id="68895"/>
    <lineage>
        <taxon>Bacteria</taxon>
        <taxon>Pseudomonadati</taxon>
        <taxon>Pseudomonadota</taxon>
        <taxon>Betaproteobacteria</taxon>
        <taxon>Burkholderiales</taxon>
        <taxon>Burkholderiaceae</taxon>
        <taxon>Cupriavidus</taxon>
    </lineage>
</organism>
<evidence type="ECO:0000313" key="3">
    <source>
        <dbReference type="EMBL" id="MDF3836413.1"/>
    </source>
</evidence>
<dbReference type="PROSITE" id="PS51186">
    <property type="entry name" value="GNAT"/>
    <property type="match status" value="1"/>
</dbReference>
<dbReference type="PANTHER" id="PTHR43072:SF8">
    <property type="entry name" value="ACYLTRANSFERASE FABY-RELATED"/>
    <property type="match status" value="1"/>
</dbReference>